<evidence type="ECO:0000256" key="5">
    <source>
        <dbReference type="ARBA" id="ARBA00024360"/>
    </source>
</evidence>
<dbReference type="PANTHER" id="PTHR31650">
    <property type="entry name" value="O-ACYLTRANSFERASE (WSD1-LIKE) FAMILY PROTEIN"/>
    <property type="match status" value="1"/>
</dbReference>
<evidence type="ECO:0000256" key="6">
    <source>
        <dbReference type="ARBA" id="ARBA00047604"/>
    </source>
</evidence>
<dbReference type="InterPro" id="IPR009721">
    <property type="entry name" value="O-acyltransferase_WSD1_C"/>
</dbReference>
<evidence type="ECO:0000313" key="11">
    <source>
        <dbReference type="EMBL" id="GMH57809.1"/>
    </source>
</evidence>
<dbReference type="Proteomes" id="UP001165082">
    <property type="component" value="Unassembled WGS sequence"/>
</dbReference>
<dbReference type="GO" id="GO:0004144">
    <property type="term" value="F:diacylglycerol O-acyltransferase activity"/>
    <property type="evidence" value="ECO:0007669"/>
    <property type="project" value="UniProtKB-EC"/>
</dbReference>
<keyword evidence="3" id="KW-0808">Transferase</keyword>
<dbReference type="OrthoDB" id="619536at2759"/>
<dbReference type="GO" id="GO:0047196">
    <property type="term" value="F:long-chain-alcohol O-fatty-acyltransferase activity"/>
    <property type="evidence" value="ECO:0007669"/>
    <property type="project" value="UniProtKB-EC"/>
</dbReference>
<sequence length="728" mass="82087">MGGKGSKYEAPTGMSKRKMSFTSASMAFGAWPEKVDMCEPTINATLYFDECPSTDGLVPLCQVVSSYERCAGIPEGTPGKADWRIKFVDFDPKDMIRTIKVKDDEEVHKAIEGLLHDSTRNRNLPWWEIVRIEAPKGKAKSAIVIRIDHVIGDGISLVNLMEQILTDKDGEKLDEIIPASMSKKFNRKLSFGQKFCQFFKIIYNFFVVLSLPVGKFDTKTAFRANIGKKMVYTWKRKLIRFETLPLDYVKSLKKEGAVSLNDVMFTCLGGAIRRYNLANDCAVTLKKKKISCRALMPIAFPRPNVDKNDKAAILRNKWVFISSDFGVGHDDVIERLRYINKQMNGIKNSPLAGVQLAVQESIPPKLPLNAGRQTVFDTFCRHSVIFSNVPGPEKIVKFGGQEVTGVQMYFNNMLPQVGILSYRGSVFMNMNMDTEAIPGGEMMPVYFAREMVELSEKLGRFVVEERENFKQAHRCLKRVKATKSPYQYDPGTTPWTLTCASHYHAFLRTHRPALRCVTFLVFSGIRDAGYTAMSFYSAPSMIGPYAYAFQVHQRPIKTKALHVFFMTNLPYLIYLPLIAAPVDVVAHTLQFFWGENMFFFEGGLLFIPYMALHWFTLFLAYFAIYVRFVPVLWKPYFSFLEATLILNDSVYSRTLNTRRTPALRILHFLVFLSLVSFSVYASRGGSAAAALAAGARWTGYVLGGFLATSTATLGLGRLLVGMECGKVV</sequence>
<evidence type="ECO:0000256" key="1">
    <source>
        <dbReference type="ARBA" id="ARBA00004771"/>
    </source>
</evidence>
<comment type="caution">
    <text evidence="11">The sequence shown here is derived from an EMBL/GenBank/DDBJ whole genome shotgun (WGS) entry which is preliminary data.</text>
</comment>
<name>A0A9W6ZNA7_9STRA</name>
<dbReference type="EMBL" id="BRXZ01003585">
    <property type="protein sequence ID" value="GMH57809.1"/>
    <property type="molecule type" value="Genomic_DNA"/>
</dbReference>
<dbReference type="Pfam" id="PF06974">
    <property type="entry name" value="WS_DGAT_C"/>
    <property type="match status" value="1"/>
</dbReference>
<evidence type="ECO:0000259" key="9">
    <source>
        <dbReference type="Pfam" id="PF03007"/>
    </source>
</evidence>
<feature type="transmembrane region" description="Helical" evidence="8">
    <location>
        <begin position="700"/>
        <end position="720"/>
    </location>
</feature>
<keyword evidence="12" id="KW-1185">Reference proteome</keyword>
<comment type="catalytic activity">
    <reaction evidence="7">
        <text>an acyl-CoA + a 1,2-diacyl-sn-glycerol = a triacyl-sn-glycerol + CoA</text>
        <dbReference type="Rhea" id="RHEA:10868"/>
        <dbReference type="ChEBI" id="CHEBI:17815"/>
        <dbReference type="ChEBI" id="CHEBI:57287"/>
        <dbReference type="ChEBI" id="CHEBI:58342"/>
        <dbReference type="ChEBI" id="CHEBI:64615"/>
        <dbReference type="EC" id="2.3.1.20"/>
    </reaction>
</comment>
<feature type="transmembrane region" description="Helical" evidence="8">
    <location>
        <begin position="605"/>
        <end position="626"/>
    </location>
</feature>
<keyword evidence="8" id="KW-0472">Membrane</keyword>
<comment type="pathway">
    <text evidence="1">Glycerolipid metabolism; triacylglycerol biosynthesis.</text>
</comment>
<dbReference type="GO" id="GO:0019432">
    <property type="term" value="P:triglyceride biosynthetic process"/>
    <property type="evidence" value="ECO:0007669"/>
    <property type="project" value="TreeGrafter"/>
</dbReference>
<evidence type="ECO:0000256" key="4">
    <source>
        <dbReference type="ARBA" id="ARBA00023315"/>
    </source>
</evidence>
<evidence type="ECO:0000256" key="7">
    <source>
        <dbReference type="ARBA" id="ARBA00048109"/>
    </source>
</evidence>
<gene>
    <name evidence="11" type="ORF">TrRE_jg1838</name>
</gene>
<dbReference type="InterPro" id="IPR045034">
    <property type="entry name" value="O-acyltransferase_WSD1-like"/>
</dbReference>
<evidence type="ECO:0000313" key="12">
    <source>
        <dbReference type="Proteomes" id="UP001165082"/>
    </source>
</evidence>
<proteinExistence type="inferred from homology"/>
<comment type="pathway">
    <text evidence="2">Lipid metabolism.</text>
</comment>
<accession>A0A9W6ZNA7</accession>
<feature type="domain" description="O-acyltransferase WSD1-like N-terminal" evidence="9">
    <location>
        <begin position="88"/>
        <end position="180"/>
    </location>
</feature>
<keyword evidence="8" id="KW-0812">Transmembrane</keyword>
<evidence type="ECO:0000259" key="10">
    <source>
        <dbReference type="Pfam" id="PF06974"/>
    </source>
</evidence>
<feature type="transmembrane region" description="Helical" evidence="8">
    <location>
        <begin position="662"/>
        <end position="680"/>
    </location>
</feature>
<evidence type="ECO:0000256" key="2">
    <source>
        <dbReference type="ARBA" id="ARBA00005189"/>
    </source>
</evidence>
<evidence type="ECO:0000256" key="8">
    <source>
        <dbReference type="SAM" id="Phobius"/>
    </source>
</evidence>
<evidence type="ECO:0008006" key="13">
    <source>
        <dbReference type="Google" id="ProtNLM"/>
    </source>
</evidence>
<dbReference type="Pfam" id="PF03007">
    <property type="entry name" value="WS_DGAT_cat"/>
    <property type="match status" value="1"/>
</dbReference>
<reference evidence="11" key="1">
    <citation type="submission" date="2022-07" db="EMBL/GenBank/DDBJ databases">
        <title>Genome analysis of Parmales, a sister group of diatoms, reveals the evolutionary specialization of diatoms from phago-mixotrophs to photoautotrophs.</title>
        <authorList>
            <person name="Ban H."/>
            <person name="Sato S."/>
            <person name="Yoshikawa S."/>
            <person name="Kazumasa Y."/>
            <person name="Nakamura Y."/>
            <person name="Ichinomiya M."/>
            <person name="Saitoh K."/>
            <person name="Sato N."/>
            <person name="Blanc-Mathieu R."/>
            <person name="Endo H."/>
            <person name="Kuwata A."/>
            <person name="Ogata H."/>
        </authorList>
    </citation>
    <scope>NUCLEOTIDE SEQUENCE</scope>
</reference>
<keyword evidence="8" id="KW-1133">Transmembrane helix</keyword>
<dbReference type="PANTHER" id="PTHR31650:SF1">
    <property type="entry name" value="WAX ESTER SYNTHASE_DIACYLGLYCEROL ACYLTRANSFERASE 4-RELATED"/>
    <property type="match status" value="1"/>
</dbReference>
<keyword evidence="4" id="KW-0012">Acyltransferase</keyword>
<dbReference type="InterPro" id="IPR004255">
    <property type="entry name" value="O-acyltransferase_WSD1_N"/>
</dbReference>
<protein>
    <recommendedName>
        <fullName evidence="13">Diacylglycerol O-acyltransferase</fullName>
    </recommendedName>
</protein>
<dbReference type="AlphaFoldDB" id="A0A9W6ZNA7"/>
<dbReference type="GO" id="GO:0005886">
    <property type="term" value="C:plasma membrane"/>
    <property type="evidence" value="ECO:0007669"/>
    <property type="project" value="TreeGrafter"/>
</dbReference>
<comment type="similarity">
    <text evidence="5">In the N-terminal section; belongs to the long-chain O-acyltransferase family.</text>
</comment>
<organism evidence="11 12">
    <name type="scientific">Triparma retinervis</name>
    <dbReference type="NCBI Taxonomy" id="2557542"/>
    <lineage>
        <taxon>Eukaryota</taxon>
        <taxon>Sar</taxon>
        <taxon>Stramenopiles</taxon>
        <taxon>Ochrophyta</taxon>
        <taxon>Bolidophyceae</taxon>
        <taxon>Parmales</taxon>
        <taxon>Triparmaceae</taxon>
        <taxon>Triparma</taxon>
    </lineage>
</organism>
<feature type="transmembrane region" description="Helical" evidence="8">
    <location>
        <begin position="528"/>
        <end position="548"/>
    </location>
</feature>
<evidence type="ECO:0000256" key="3">
    <source>
        <dbReference type="ARBA" id="ARBA00022679"/>
    </source>
</evidence>
<feature type="domain" description="O-acyltransferase WSD1 C-terminal" evidence="10">
    <location>
        <begin position="316"/>
        <end position="454"/>
    </location>
</feature>
<feature type="transmembrane region" description="Helical" evidence="8">
    <location>
        <begin position="569"/>
        <end position="593"/>
    </location>
</feature>
<comment type="catalytic activity">
    <reaction evidence="6">
        <text>a long chain fatty alcohol + a fatty acyl-CoA = a long-chain alcohol wax ester + CoA</text>
        <dbReference type="Rhea" id="RHEA:38443"/>
        <dbReference type="ChEBI" id="CHEBI:17135"/>
        <dbReference type="ChEBI" id="CHEBI:57287"/>
        <dbReference type="ChEBI" id="CHEBI:77636"/>
        <dbReference type="ChEBI" id="CHEBI:235323"/>
        <dbReference type="EC" id="2.3.1.75"/>
    </reaction>
</comment>